<accession>A0A7C8NQL2</accession>
<feature type="compositionally biased region" description="Low complexity" evidence="1">
    <location>
        <begin position="1485"/>
        <end position="1503"/>
    </location>
</feature>
<comment type="caution">
    <text evidence="2">The sequence shown here is derived from an EMBL/GenBank/DDBJ whole genome shotgun (WGS) entry which is preliminary data.</text>
</comment>
<feature type="compositionally biased region" description="Acidic residues" evidence="1">
    <location>
        <begin position="840"/>
        <end position="861"/>
    </location>
</feature>
<feature type="region of interest" description="Disordered" evidence="1">
    <location>
        <begin position="1474"/>
        <end position="1507"/>
    </location>
</feature>
<evidence type="ECO:0000313" key="2">
    <source>
        <dbReference type="EMBL" id="KAF3098216.1"/>
    </source>
</evidence>
<reference evidence="2 3" key="1">
    <citation type="submission" date="2019-06" db="EMBL/GenBank/DDBJ databases">
        <authorList>
            <person name="Palmer J.M."/>
        </authorList>
    </citation>
    <scope>NUCLEOTIDE SEQUENCE [LARGE SCALE GENOMIC DNA]</scope>
    <source>
        <strain evidence="2 3">TWF102</strain>
    </source>
</reference>
<feature type="compositionally biased region" description="Polar residues" evidence="1">
    <location>
        <begin position="150"/>
        <end position="167"/>
    </location>
</feature>
<feature type="region of interest" description="Disordered" evidence="1">
    <location>
        <begin position="1"/>
        <end position="167"/>
    </location>
</feature>
<organism evidence="2 3">
    <name type="scientific">Orbilia oligospora</name>
    <name type="common">Nematode-trapping fungus</name>
    <name type="synonym">Arthrobotrys oligospora</name>
    <dbReference type="NCBI Taxonomy" id="2813651"/>
    <lineage>
        <taxon>Eukaryota</taxon>
        <taxon>Fungi</taxon>
        <taxon>Dikarya</taxon>
        <taxon>Ascomycota</taxon>
        <taxon>Pezizomycotina</taxon>
        <taxon>Orbiliomycetes</taxon>
        <taxon>Orbiliales</taxon>
        <taxon>Orbiliaceae</taxon>
        <taxon>Orbilia</taxon>
    </lineage>
</organism>
<gene>
    <name evidence="2" type="ORF">TWF102_006201</name>
</gene>
<feature type="region of interest" description="Disordered" evidence="1">
    <location>
        <begin position="1708"/>
        <end position="1739"/>
    </location>
</feature>
<feature type="compositionally biased region" description="Low complexity" evidence="1">
    <location>
        <begin position="1"/>
        <end position="62"/>
    </location>
</feature>
<feature type="compositionally biased region" description="Polar residues" evidence="1">
    <location>
        <begin position="1417"/>
        <end position="1428"/>
    </location>
</feature>
<feature type="compositionally biased region" description="Basic residues" evidence="1">
    <location>
        <begin position="1432"/>
        <end position="1445"/>
    </location>
</feature>
<feature type="compositionally biased region" description="Basic residues" evidence="1">
    <location>
        <begin position="97"/>
        <end position="109"/>
    </location>
</feature>
<dbReference type="EMBL" id="WIQW01000032">
    <property type="protein sequence ID" value="KAF3098216.1"/>
    <property type="molecule type" value="Genomic_DNA"/>
</dbReference>
<feature type="region of interest" description="Disordered" evidence="1">
    <location>
        <begin position="834"/>
        <end position="869"/>
    </location>
</feature>
<feature type="region of interest" description="Disordered" evidence="1">
    <location>
        <begin position="678"/>
        <end position="707"/>
    </location>
</feature>
<evidence type="ECO:0000313" key="3">
    <source>
        <dbReference type="Proteomes" id="UP000475325"/>
    </source>
</evidence>
<feature type="region of interest" description="Disordered" evidence="1">
    <location>
        <begin position="1279"/>
        <end position="1302"/>
    </location>
</feature>
<feature type="compositionally biased region" description="Basic and acidic residues" evidence="1">
    <location>
        <begin position="1721"/>
        <end position="1733"/>
    </location>
</feature>
<feature type="region of interest" description="Disordered" evidence="1">
    <location>
        <begin position="940"/>
        <end position="965"/>
    </location>
</feature>
<protein>
    <submittedName>
        <fullName evidence="2">Uncharacterized protein</fullName>
    </submittedName>
</protein>
<evidence type="ECO:0000256" key="1">
    <source>
        <dbReference type="SAM" id="MobiDB-lite"/>
    </source>
</evidence>
<name>A0A7C8NQL2_ORBOL</name>
<feature type="region of interest" description="Disordered" evidence="1">
    <location>
        <begin position="1413"/>
        <end position="1445"/>
    </location>
</feature>
<dbReference type="PANTHER" id="PTHR42064">
    <property type="entry name" value="YALI0F28677P"/>
    <property type="match status" value="1"/>
</dbReference>
<feature type="compositionally biased region" description="Basic and acidic residues" evidence="1">
    <location>
        <begin position="944"/>
        <end position="965"/>
    </location>
</feature>
<proteinExistence type="predicted"/>
<feature type="compositionally biased region" description="Polar residues" evidence="1">
    <location>
        <begin position="1279"/>
        <end position="1297"/>
    </location>
</feature>
<sequence>MKTISTTSVTSSLSSHPRSTSNTAPSPPSTTSQPSSRTSSPSSSSSHLRRSSSATSLSLNVPSPVPPVKPVDTVSQPTAKMGVAQDEYSHKPEAKSRAKSRTRLARSKSRSALARHNTGNSEPKETKLSRHQTGNSEPKESRIRKHDTGNSDSKLQLQKQNTGGSDSQTAIIARAATYTKPLISSATYHLPPPPSGTFGGNTTSLAELAHLVRLQSYQQLKHTQSRIRLHRQLISTGISARLERCGALARTHMVDYFKDDKKREFAVLYNAVHDLKDSCERLAMLQPELDVTKISYGDSESERPKSLHTFLQDIPPQTRDTILSFIATLRSNPKFLADRLCKLSPSDLDTIAKSNQITQTQESVLPTNRKNVTPNPIAPVPTLAVDKLLAFHRLDPLHTLIHTIFANSSGPDSEEDRRRTDIWSTVCARLLNEKRGEKFLYAVMDSWSSMREWPARNNIEVCLMKMLQDGAAVLQLDRQEDTSNDKVRQDLIRKQEEEFYVNASRSLFQTLDDEPCAGGIPEGILELGHAILEKIEDPKRKKLAEVFIVAKWFFGRYLNTAIQYPEYHGIMVGHYISEYARQAILRRVIQRMCTDVFSICFVELKSSRPIDPIVRNHVESIMGRFRNPRPKDSNPILLPVKAVTSPRETIEVQPYLVLCPTDVVTVFHALFPQASQRPATSSSEKDFGSKKFSRSINTGRSAVSRPPSIFENASASFKSSSSITSDSGLSTMNAPLLENQYGSMDEKYASSLVGSPNSFTIAPNIKSSQASIYSIQSITSEPDDELEVFMMDVKMAITEMTRKLGAEATSGRTHPCAEKWAVLFVSADGKALSGRMKTDWEDEDDDDSDSSSDNDSDDDSPGEVSRDYNQVKQAIMKLIEEYEVPEELIEEDENQSKKFSNRTSVATNRKHAAPVASTVTSYIQDQNPYYQATGGLSALFNGSPDRERQRLDLPRDSNDRLRQSSKEGNADVLLTMLSAAQSQCMARGAYVDGQIFHRAVTILLRKLEPSLTRNGFAPLLHILSRGFRVSIEKSAACIEHLEAWFVWLTMAQERHDSATNDMLALTKALRVKMWYVTDVRNSAAYDDARNVAMALKKMAIPPKTKDGRPIPQQRAKTGLTHRMSTSSFSLLKGDSLIDTLAAPVDNGGPNKLSDEQAEITSAWLKRYAVTNFCTGEERIHRFCCEIDKCVNKLVGKEILTGPVLWSSELFARDERELANVRKKGEFHLAGVGGLNMTMDNVDADGDKLNKLRPKASASDLFGLGIGRPRSQSIVSTFSALSTTPNNRPRASRGSASESFMDKNDLFNTPTPQLSMESTPTSAFWSPFGSVTPLAGSPRGKANTALPTLSTSRSMEGENQEKKAFLSSLKTSLIGLLLSDLGLDVWSQGSETDAWFSGGLADECMQRREDQERALQERNASSKSLNTVASKKLLNRKKSNKSLRRSVSHANGILEALGRGEKGELAAPVATYETVGHEPHSGEDNSSSSDATARSATTATGASSNNKKGSYQSFPYAVAFRRLLTKFSTHPNPFDKLNALYELEILIVASLTTTTGKTFTRRGTFPTTPSADFEPVARELSARMSNLITQPANLDESLAHADERRHAGLSGSPFMTPTGSRTPVVTNLPSTEIIVEVWQELFRQADIRPRTLFRDLQFVASFIPSYQLDLTVQGKAFWDMANAALRLKVDVVKTMVEVADEVVGYHTKRRTPESAAAQPAISKEKFDKNPDLKSKSPQPQGSEWIARYSMKDAASMWLITAKEGDATAQRELAIFYLTNPALLPLATMPMSKTKDIFRNDSTVTRGVDPEKCDPLRLCVSHHWMELSSREDELAKRYLRQRDEW</sequence>
<dbReference type="Proteomes" id="UP000475325">
    <property type="component" value="Unassembled WGS sequence"/>
</dbReference>
<dbReference type="PANTHER" id="PTHR42064:SF1">
    <property type="entry name" value="YALI0F28677P"/>
    <property type="match status" value="1"/>
</dbReference>
<feature type="compositionally biased region" description="Basic and acidic residues" evidence="1">
    <location>
        <begin position="87"/>
        <end position="96"/>
    </location>
</feature>
<feature type="compositionally biased region" description="Basic and acidic residues" evidence="1">
    <location>
        <begin position="137"/>
        <end position="149"/>
    </location>
</feature>